<name>A0ABQ8K3E0_9APHY</name>
<evidence type="ECO:0000313" key="2">
    <source>
        <dbReference type="Proteomes" id="UP000814176"/>
    </source>
</evidence>
<keyword evidence="2" id="KW-1185">Reference proteome</keyword>
<proteinExistence type="predicted"/>
<comment type="caution">
    <text evidence="1">The sequence shown here is derived from an EMBL/GenBank/DDBJ whole genome shotgun (WGS) entry which is preliminary data.</text>
</comment>
<dbReference type="Proteomes" id="UP000814176">
    <property type="component" value="Unassembled WGS sequence"/>
</dbReference>
<dbReference type="EMBL" id="JADCUA010000028">
    <property type="protein sequence ID" value="KAH9830879.1"/>
    <property type="molecule type" value="Genomic_DNA"/>
</dbReference>
<dbReference type="GeneID" id="72001812"/>
<organism evidence="1 2">
    <name type="scientific">Rhodofomes roseus</name>
    <dbReference type="NCBI Taxonomy" id="34475"/>
    <lineage>
        <taxon>Eukaryota</taxon>
        <taxon>Fungi</taxon>
        <taxon>Dikarya</taxon>
        <taxon>Basidiomycota</taxon>
        <taxon>Agaricomycotina</taxon>
        <taxon>Agaricomycetes</taxon>
        <taxon>Polyporales</taxon>
        <taxon>Rhodofomes</taxon>
    </lineage>
</organism>
<protein>
    <submittedName>
        <fullName evidence="1">Uncharacterized protein</fullName>
    </submittedName>
</protein>
<evidence type="ECO:0000313" key="1">
    <source>
        <dbReference type="EMBL" id="KAH9830879.1"/>
    </source>
</evidence>
<reference evidence="1 2" key="1">
    <citation type="journal article" date="2021" name="Environ. Microbiol.">
        <title>Gene family expansions and transcriptome signatures uncover fungal adaptations to wood decay.</title>
        <authorList>
            <person name="Hage H."/>
            <person name="Miyauchi S."/>
            <person name="Viragh M."/>
            <person name="Drula E."/>
            <person name="Min B."/>
            <person name="Chaduli D."/>
            <person name="Navarro D."/>
            <person name="Favel A."/>
            <person name="Norest M."/>
            <person name="Lesage-Meessen L."/>
            <person name="Balint B."/>
            <person name="Merenyi Z."/>
            <person name="de Eugenio L."/>
            <person name="Morin E."/>
            <person name="Martinez A.T."/>
            <person name="Baldrian P."/>
            <person name="Stursova M."/>
            <person name="Martinez M.J."/>
            <person name="Novotny C."/>
            <person name="Magnuson J.K."/>
            <person name="Spatafora J.W."/>
            <person name="Maurice S."/>
            <person name="Pangilinan J."/>
            <person name="Andreopoulos W."/>
            <person name="LaButti K."/>
            <person name="Hundley H."/>
            <person name="Na H."/>
            <person name="Kuo A."/>
            <person name="Barry K."/>
            <person name="Lipzen A."/>
            <person name="Henrissat B."/>
            <person name="Riley R."/>
            <person name="Ahrendt S."/>
            <person name="Nagy L.G."/>
            <person name="Grigoriev I.V."/>
            <person name="Martin F."/>
            <person name="Rosso M.N."/>
        </authorList>
    </citation>
    <scope>NUCLEOTIDE SEQUENCE [LARGE SCALE GENOMIC DNA]</scope>
    <source>
        <strain evidence="1 2">CIRM-BRFM 1785</strain>
    </source>
</reference>
<gene>
    <name evidence="1" type="ORF">C8Q71DRAFT_716091</name>
</gene>
<sequence length="680" mass="77514">MRVPACQNKLPSGVTIAPIILASDKTQLSVFSGDKQAWPVYITIGNIDNETRRQPSKRSTVLLGYLPVTKLLCFEEKDRKAMGYRLFHYAMDILLRPLIDAGENGVKMTCADEQVRDVYPILAAYIADFPEQCLVCCCKQNRCPICKVHPNQRGELLDTVYYRTPPETLSDLANGDNENLSDVKKPFWADLPHANIFRCITPDLLHQLHKGVFKDHLVKWTTEGYTVEIDERFKRVPPYPGLRIFQRGISKVTQWTGNEYRQMQKVFLPILCGVHDDPRVITAARALMDFIFLAHYPAHSSTTLEAMKLALRNFHDNKDVFIDLGVREDFNIPKLHSMNHYVAAIMSLGSCGGLSTEISERLHIDLAKNAYRASNRKQYLKQMVLWLERQDKMAWFGAYLDWAAPVQGPPPTSGPYDDELVFTREDRDAPEDQCLHHPPARAPQLWEPLPYRIAKRPGLGYARPEVLRSEFGAVAFSQALQTFLQSEDRVFESLPLSYLENYDFGLYPLFRRNLPSLNGPTGGRNLFHDIVKAQPPGKAGKAKAAFSTVLFVSKPDQARRLGQILGYRIGQVRAIFDLPPMIAQSRPPSCTPHLAYIELFTEFTPIPERYSRLYKVARAYENRQRVGVVIPLDRIFRSCLLVPDFGPHADLTWSSETVLDEGTGFYLTPFSDHHMYYFVL</sequence>
<accession>A0ABQ8K3E0</accession>
<dbReference type="Pfam" id="PF18759">
    <property type="entry name" value="Plavaka"/>
    <property type="match status" value="1"/>
</dbReference>
<dbReference type="RefSeq" id="XP_047774126.1">
    <property type="nucleotide sequence ID" value="XM_047921080.1"/>
</dbReference>
<dbReference type="InterPro" id="IPR041078">
    <property type="entry name" value="Plavaka"/>
</dbReference>